<dbReference type="Gene3D" id="3.30.160.60">
    <property type="entry name" value="Classic Zinc Finger"/>
    <property type="match status" value="1"/>
</dbReference>
<evidence type="ECO:0000256" key="4">
    <source>
        <dbReference type="ARBA" id="ARBA00022833"/>
    </source>
</evidence>
<reference evidence="10" key="1">
    <citation type="submission" date="2022-01" db="UniProtKB">
        <authorList>
            <consortium name="EnsemblMetazoa"/>
        </authorList>
    </citation>
    <scope>IDENTIFICATION</scope>
</reference>
<dbReference type="GO" id="GO:0008270">
    <property type="term" value="F:zinc ion binding"/>
    <property type="evidence" value="ECO:0007669"/>
    <property type="project" value="UniProtKB-KW"/>
</dbReference>
<dbReference type="KEGG" id="clec:106661550"/>
<evidence type="ECO:0000259" key="9">
    <source>
        <dbReference type="PROSITE" id="PS50157"/>
    </source>
</evidence>
<dbReference type="OrthoDB" id="10032537at2759"/>
<feature type="compositionally biased region" description="Basic residues" evidence="8">
    <location>
        <begin position="1144"/>
        <end position="1161"/>
    </location>
</feature>
<name>A0A8I6R8K8_CIMLE</name>
<evidence type="ECO:0000313" key="11">
    <source>
        <dbReference type="Proteomes" id="UP000494040"/>
    </source>
</evidence>
<evidence type="ECO:0000256" key="7">
    <source>
        <dbReference type="PROSITE-ProRule" id="PRU00042"/>
    </source>
</evidence>
<evidence type="ECO:0000256" key="1">
    <source>
        <dbReference type="ARBA" id="ARBA00022723"/>
    </source>
</evidence>
<accession>A0A8I6R8K8</accession>
<evidence type="ECO:0000256" key="5">
    <source>
        <dbReference type="ARBA" id="ARBA00023242"/>
    </source>
</evidence>
<keyword evidence="1" id="KW-0479">Metal-binding</keyword>
<dbReference type="SMART" id="SM00355">
    <property type="entry name" value="ZnF_C2H2"/>
    <property type="match status" value="6"/>
</dbReference>
<dbReference type="CTD" id="36685"/>
<evidence type="ECO:0000256" key="2">
    <source>
        <dbReference type="ARBA" id="ARBA00022737"/>
    </source>
</evidence>
<feature type="region of interest" description="Disordered" evidence="8">
    <location>
        <begin position="310"/>
        <end position="332"/>
    </location>
</feature>
<keyword evidence="2" id="KW-0677">Repeat</keyword>
<organism evidence="10 11">
    <name type="scientific">Cimex lectularius</name>
    <name type="common">Bed bug</name>
    <name type="synonym">Acanthia lectularia</name>
    <dbReference type="NCBI Taxonomy" id="79782"/>
    <lineage>
        <taxon>Eukaryota</taxon>
        <taxon>Metazoa</taxon>
        <taxon>Ecdysozoa</taxon>
        <taxon>Arthropoda</taxon>
        <taxon>Hexapoda</taxon>
        <taxon>Insecta</taxon>
        <taxon>Pterygota</taxon>
        <taxon>Neoptera</taxon>
        <taxon>Paraneoptera</taxon>
        <taxon>Hemiptera</taxon>
        <taxon>Heteroptera</taxon>
        <taxon>Panheteroptera</taxon>
        <taxon>Cimicomorpha</taxon>
        <taxon>Cimicidae</taxon>
        <taxon>Cimex</taxon>
    </lineage>
</organism>
<feature type="domain" description="C2H2-type" evidence="9">
    <location>
        <begin position="936"/>
        <end position="964"/>
    </location>
</feature>
<evidence type="ECO:0000256" key="3">
    <source>
        <dbReference type="ARBA" id="ARBA00022771"/>
    </source>
</evidence>
<dbReference type="InterPro" id="IPR013087">
    <property type="entry name" value="Znf_C2H2_type"/>
</dbReference>
<dbReference type="GO" id="GO:0000981">
    <property type="term" value="F:DNA-binding transcription factor activity, RNA polymerase II-specific"/>
    <property type="evidence" value="ECO:0007669"/>
    <property type="project" value="TreeGrafter"/>
</dbReference>
<evidence type="ECO:0000313" key="10">
    <source>
        <dbReference type="EnsemblMetazoa" id="XP_014240524.1"/>
    </source>
</evidence>
<keyword evidence="11" id="KW-1185">Reference proteome</keyword>
<evidence type="ECO:0000256" key="6">
    <source>
        <dbReference type="ARBA" id="ARBA00037948"/>
    </source>
</evidence>
<proteinExistence type="inferred from homology"/>
<sequence length="1188" mass="133326">MPVLLKGGGARQQPNAHCSAGGGVPKLLLNLGTHAFTLGECTFNGVMQNMPMTLLLDCWEEGLSMTQLKFQEKANSEMSEFERKISEVYDMVGNYSQSFNAAAPTTPTTSSQLILPNAQQTPHLNGSYVVVEPNNQLKLVVQPVPAVSQTGQIVPTNSTPVRLPSTVGLDEFNGMVDISVGRCNVTSISSGTGRKILFKPGPRFAPTQVVSARSYSPLVRPANMPVQIAGQKSTLVQASSSPISIAPTTVQTAATPPVHIIPKITQTQVQAAPAGRDLQILGLQNNAVPPWNRPVKKRISNTDVVDLTSEDVTGDESSHIGGILPEDENLSRDETEKTFPSLVVVARAFISTKSISTANENLARSRLDSKVKQVLVLGPTALTEYLLQQQLIKSKQTCRTHNTPCKLGMYSEASKLPNSGGYVWVSECCPDVLTSVFAGSIFEGAPHPPTLILKLIYHWACQTSVQNVLHWVKVSNIYVKKMYTFLRSVCVAVVHQHFPILGGPGKIVEVGLISLGTGTTSGKNILKRVKVEVLGIYDQTKRWIRLKALDPIPDTEAYKRKKFLRCLQTLKQYIDKDSIIVTDICADDPAWQSVGFTHVEQSKQTGLSNKNVMNYIRNIIPRMFQNTLSLLSRQLIQQFFDELVWREAWGFVSCKAYARIIRDIVELTRLETDIPLVKILVKIATNPFKNWQYDKWVVNCSSLQDSNLALQSTTSLNIDSPFMQDYTVNDPEIQTETLQMTNAERVGNNVYLESYYYGSYEGENISKSNPLYMECTLCFKDFRDNAQFSDHLILHALNKNFPKCETYKDVCRICLKVPNISMNAHVNANHKEPMNQLRSCKICNIQFKQEYMLISHMTSKHNELELPYTCEICYFRTSIFEDIQNHFSVAHKNISCAQCPFCLKIVNLVNGLGEDLLHNQLYFIKHIQRHQLPFRRKCDRCALSFTSSAILKDHIEKKHTACKTFQGITRYKVSSGKGILMSVPSTQVPITFPPVDDYKSYKYQFQIPDDFSDNLTFDENLTFLLCQECDGPLSSKHFTREPMVCKICQKYKTHCSYALCEHELIWHVKDTSNGVDYSWFEKGSFSSPSMQKPLHCTQCLYTSTDGNEMATHIMTSCPTAFCTKDKRKAQLKTGSDFIPESVNKRKRKKKTPLTLRKRRKTQPSLCSDESSDDSTIDSIKSSNSSQDT</sequence>
<dbReference type="Proteomes" id="UP000494040">
    <property type="component" value="Unassembled WGS sequence"/>
</dbReference>
<protein>
    <recommendedName>
        <fullName evidence="9">C2H2-type domain-containing protein</fullName>
    </recommendedName>
</protein>
<keyword evidence="3 7" id="KW-0863">Zinc-finger</keyword>
<keyword evidence="4" id="KW-0862">Zinc</keyword>
<dbReference type="GO" id="GO:0000978">
    <property type="term" value="F:RNA polymerase II cis-regulatory region sequence-specific DNA binding"/>
    <property type="evidence" value="ECO:0007669"/>
    <property type="project" value="TreeGrafter"/>
</dbReference>
<feature type="region of interest" description="Disordered" evidence="8">
    <location>
        <begin position="1135"/>
        <end position="1188"/>
    </location>
</feature>
<feature type="domain" description="C2H2-type" evidence="9">
    <location>
        <begin position="773"/>
        <end position="800"/>
    </location>
</feature>
<keyword evidence="5" id="KW-0539">Nucleus</keyword>
<evidence type="ECO:0000256" key="8">
    <source>
        <dbReference type="SAM" id="MobiDB-lite"/>
    </source>
</evidence>
<dbReference type="PROSITE" id="PS00028">
    <property type="entry name" value="ZINC_FINGER_C2H2_1"/>
    <property type="match status" value="3"/>
</dbReference>
<dbReference type="RefSeq" id="XP_014240524.1">
    <property type="nucleotide sequence ID" value="XM_014385038.2"/>
</dbReference>
<dbReference type="AlphaFoldDB" id="A0A8I6R8K8"/>
<dbReference type="EnsemblMetazoa" id="XM_014385038.2">
    <property type="protein sequence ID" value="XP_014240524.1"/>
    <property type="gene ID" value="LOC106661550"/>
</dbReference>
<comment type="similarity">
    <text evidence="6">Belongs to the snail C2H2-type zinc-finger protein family.</text>
</comment>
<dbReference type="InterPro" id="IPR050527">
    <property type="entry name" value="Snail/Krueppel_Znf"/>
</dbReference>
<dbReference type="GeneID" id="106661550"/>
<dbReference type="PANTHER" id="PTHR24388:SF90">
    <property type="entry name" value="C2H2-TYPE DOMAIN-CONTAINING PROTEIN"/>
    <property type="match status" value="1"/>
</dbReference>
<feature type="compositionally biased region" description="Low complexity" evidence="8">
    <location>
        <begin position="1176"/>
        <end position="1188"/>
    </location>
</feature>
<dbReference type="PROSITE" id="PS50157">
    <property type="entry name" value="ZINC_FINGER_C2H2_2"/>
    <property type="match status" value="2"/>
</dbReference>
<dbReference type="PANTHER" id="PTHR24388">
    <property type="entry name" value="ZINC FINGER PROTEIN"/>
    <property type="match status" value="1"/>
</dbReference>